<feature type="signal peptide" evidence="1">
    <location>
        <begin position="1"/>
        <end position="26"/>
    </location>
</feature>
<geneLocation type="plasmid" evidence="3">
    <name>pAzo2</name>
</geneLocation>
<proteinExistence type="predicted"/>
<name>Q5NW45_AROAE</name>
<dbReference type="KEGG" id="eba:p2A402"/>
<dbReference type="AlphaFoldDB" id="Q5NW45"/>
<organism evidence="2 3">
    <name type="scientific">Aromatoleum aromaticum (strain DSM 19018 / LMG 30748 / EbN1)</name>
    <name type="common">Azoarcus sp. (strain EbN1)</name>
    <dbReference type="NCBI Taxonomy" id="76114"/>
    <lineage>
        <taxon>Bacteria</taxon>
        <taxon>Pseudomonadati</taxon>
        <taxon>Pseudomonadota</taxon>
        <taxon>Betaproteobacteria</taxon>
        <taxon>Rhodocyclales</taxon>
        <taxon>Rhodocyclaceae</taxon>
        <taxon>Aromatoleum</taxon>
    </lineage>
</organism>
<dbReference type="PROSITE" id="PS51257">
    <property type="entry name" value="PROKAR_LIPOPROTEIN"/>
    <property type="match status" value="1"/>
</dbReference>
<evidence type="ECO:0000256" key="1">
    <source>
        <dbReference type="SAM" id="SignalP"/>
    </source>
</evidence>
<keyword evidence="2" id="KW-0614">Plasmid</keyword>
<dbReference type="EMBL" id="CR555308">
    <property type="protein sequence ID" value="CAI10719.1"/>
    <property type="molecule type" value="Genomic_DNA"/>
</dbReference>
<gene>
    <name evidence="2" type="ORF">p2A402</name>
</gene>
<dbReference type="RefSeq" id="WP_011254926.1">
    <property type="nucleotide sequence ID" value="NC_006824.1"/>
</dbReference>
<accession>Q5NW45</accession>
<dbReference type="Proteomes" id="UP000006552">
    <property type="component" value="Plasmid 2"/>
</dbReference>
<evidence type="ECO:0008006" key="4">
    <source>
        <dbReference type="Google" id="ProtNLM"/>
    </source>
</evidence>
<dbReference type="Pfam" id="PF06980">
    <property type="entry name" value="DUF1302"/>
    <property type="match status" value="1"/>
</dbReference>
<keyword evidence="1" id="KW-0732">Signal</keyword>
<evidence type="ECO:0000313" key="2">
    <source>
        <dbReference type="EMBL" id="CAI10719.1"/>
    </source>
</evidence>
<dbReference type="InterPro" id="IPR010727">
    <property type="entry name" value="DUF1302"/>
</dbReference>
<protein>
    <recommendedName>
        <fullName evidence="4">DUF1302 domain-containing protein</fullName>
    </recommendedName>
</protein>
<dbReference type="HOGENOM" id="CLU_038451_0_0_4"/>
<reference evidence="2 3" key="1">
    <citation type="journal article" date="2005" name="Arch. Microbiol.">
        <title>The genome sequence of an anaerobic aromatic-degrading denitrifying bacterium, strain EbN1.</title>
        <authorList>
            <person name="Rabus R."/>
            <person name="Kube M."/>
            <person name="Heider J."/>
            <person name="Beck A."/>
            <person name="Heitmann K."/>
            <person name="Widdel F."/>
            <person name="Reinhardt R."/>
        </authorList>
    </citation>
    <scope>NUCLEOTIDE SEQUENCE [LARGE SCALE GENOMIC DNA]</scope>
    <source>
        <strain evidence="2 3">EbN1</strain>
        <plasmid evidence="3">Plasmid pAzo2</plasmid>
    </source>
</reference>
<evidence type="ECO:0000313" key="3">
    <source>
        <dbReference type="Proteomes" id="UP000006552"/>
    </source>
</evidence>
<dbReference type="OrthoDB" id="9801336at2"/>
<keyword evidence="3" id="KW-1185">Reference proteome</keyword>
<feature type="chain" id="PRO_5004260706" description="DUF1302 domain-containing protein" evidence="1">
    <location>
        <begin position="27"/>
        <end position="556"/>
    </location>
</feature>
<dbReference type="eggNOG" id="ENOG502ZA3W">
    <property type="taxonomic scope" value="Bacteria"/>
</dbReference>
<sequence length="556" mass="61954">MKIKLNGTARSTVLLSIALSCNSALGEDFPDLEDDLNVNYFKWGGYVRTWMSWNLADNKDVTSPLPGTPAYDKLGGRGDLSTARASLQLTADAKTGPITWRAVGRADREKLTSYGEELEERSCRSAAVAGMPSGPGCDAVENYNQEELREFYGDFNLGDRVSVRLGKQQVVFGETDFFHPNDLLHGFDYRWRAFGEPESDELRKPLIMANIKMAVPEARGTLQLVVRPGWDRKKDIGNTYDIFGGRWAASPNMGVDYLAYATDFNYKHSEGDYRDVTGALRWTGLAGDLNYALSYQRVFQPDFVLNPCGVFASAGQRDATGCAPSLYYKEAPKNKAYGDWIYPIINVFGGSVSGESRWLDAVVNFEMAYHKDRLFNSNTNVTGFPNASGFFQIPNNAGVMGPLAKKDVIQTTLRIDKQLRLEDLLGTNAPSFASVQVFDTWVQDWDRKDDLVAAVGSNAKLREHATIATAFVQFPYMNSRLTYGLAYGRELQAGNSFFIPSVSYNIGNNWRIAADAVFFQTNNARRDNISSPGSRHYGMAAFNNHDYGTLRVTYQF</sequence>